<organism evidence="1">
    <name type="scientific">marine sediment metagenome</name>
    <dbReference type="NCBI Taxonomy" id="412755"/>
    <lineage>
        <taxon>unclassified sequences</taxon>
        <taxon>metagenomes</taxon>
        <taxon>ecological metagenomes</taxon>
    </lineage>
</organism>
<accession>A0A0F9M8B1</accession>
<dbReference type="EMBL" id="LAZR01005201">
    <property type="protein sequence ID" value="KKN01959.1"/>
    <property type="molecule type" value="Genomic_DNA"/>
</dbReference>
<evidence type="ECO:0000313" key="1">
    <source>
        <dbReference type="EMBL" id="KKN01959.1"/>
    </source>
</evidence>
<dbReference type="AlphaFoldDB" id="A0A0F9M8B1"/>
<sequence>MKEASTKNMIWLPVGSVDYYFTNRMPEYNVSPIEPDDLWVWDPVSYVETPEGDRYPTSTWPRPEKYDSLIWWYTMQIIRVFIRSGPSPLKMLTDAQEWVKDLPNRLDVVEGEVIISQPKGSPHGIVVETRTKWIKIPEDD</sequence>
<gene>
    <name evidence="1" type="ORF">LCGC14_1122580</name>
</gene>
<name>A0A0F9M8B1_9ZZZZ</name>
<reference evidence="1" key="1">
    <citation type="journal article" date="2015" name="Nature">
        <title>Complex archaea that bridge the gap between prokaryotes and eukaryotes.</title>
        <authorList>
            <person name="Spang A."/>
            <person name="Saw J.H."/>
            <person name="Jorgensen S.L."/>
            <person name="Zaremba-Niedzwiedzka K."/>
            <person name="Martijn J."/>
            <person name="Lind A.E."/>
            <person name="van Eijk R."/>
            <person name="Schleper C."/>
            <person name="Guy L."/>
            <person name="Ettema T.J."/>
        </authorList>
    </citation>
    <scope>NUCLEOTIDE SEQUENCE</scope>
</reference>
<comment type="caution">
    <text evidence="1">The sequence shown here is derived from an EMBL/GenBank/DDBJ whole genome shotgun (WGS) entry which is preliminary data.</text>
</comment>
<protein>
    <submittedName>
        <fullName evidence="1">Uncharacterized protein</fullName>
    </submittedName>
</protein>
<proteinExistence type="predicted"/>